<dbReference type="SUPFAM" id="SSF48452">
    <property type="entry name" value="TPR-like"/>
    <property type="match status" value="2"/>
</dbReference>
<comment type="caution">
    <text evidence="3">The sequence shown here is derived from an EMBL/GenBank/DDBJ whole genome shotgun (WGS) entry which is preliminary data.</text>
</comment>
<dbReference type="AlphaFoldDB" id="X0YU90"/>
<name>X0YU90_9ZZZZ</name>
<dbReference type="InterPro" id="IPR019734">
    <property type="entry name" value="TPR_rpt"/>
</dbReference>
<dbReference type="PANTHER" id="PTHR44943:SF8">
    <property type="entry name" value="TPR REPEAT-CONTAINING PROTEIN MJ0263"/>
    <property type="match status" value="1"/>
</dbReference>
<keyword evidence="2" id="KW-0802">TPR repeat</keyword>
<evidence type="ECO:0000313" key="3">
    <source>
        <dbReference type="EMBL" id="GAG59815.1"/>
    </source>
</evidence>
<evidence type="ECO:0000256" key="2">
    <source>
        <dbReference type="ARBA" id="ARBA00022803"/>
    </source>
</evidence>
<organism evidence="3">
    <name type="scientific">marine sediment metagenome</name>
    <dbReference type="NCBI Taxonomy" id="412755"/>
    <lineage>
        <taxon>unclassified sequences</taxon>
        <taxon>metagenomes</taxon>
        <taxon>ecological metagenomes</taxon>
    </lineage>
</organism>
<dbReference type="Gene3D" id="1.25.40.10">
    <property type="entry name" value="Tetratricopeptide repeat domain"/>
    <property type="match status" value="2"/>
</dbReference>
<sequence>MLRTITENHITKFTYLNRLFSRGFDAFTIERAVLKDICGYLFNNSLRDSLRHFLPGYINYLAYKFEAKVELKETYDKLDAIIWQNMIDIFQSRSPEDLEYQFMGQSEVNYQIDTVLLELLKPYYKERLETQNKVCQPLIDNKEYNKALESIETTIKSNKNDKNLKIVKIIILCYLNRYEDALILLNDEVKLPHDRDQILTLSHFLAAFSSLTIGDFNRALNLAKKFIGFYPEHALSHVTRGLVLAYNYIYKFNTEKAEQDNGLNDLDKAIAMDSSNSNVALLFMLKSRVLLKSNNYEESLDLIDKAIRIVPNKVDLYLSKTAILMYFNEYPDLLDLLDEMLEKFPKIEKDLKMKKASVYKLLGDLEAGFKVIEELLETNPGDKELRSFKAYWYQYMNKKEESLKLLEELIELEQDNGEYYDSYGEILMNYEEYGKAVQQFQKAIELSSSGWFIY</sequence>
<dbReference type="EMBL" id="BART01007569">
    <property type="protein sequence ID" value="GAG59815.1"/>
    <property type="molecule type" value="Genomic_DNA"/>
</dbReference>
<dbReference type="InterPro" id="IPR011990">
    <property type="entry name" value="TPR-like_helical_dom_sf"/>
</dbReference>
<proteinExistence type="predicted"/>
<accession>X0YU90</accession>
<dbReference type="PANTHER" id="PTHR44943">
    <property type="entry name" value="CELLULOSE SYNTHASE OPERON PROTEIN C"/>
    <property type="match status" value="1"/>
</dbReference>
<reference evidence="3" key="1">
    <citation type="journal article" date="2014" name="Front. Microbiol.">
        <title>High frequency of phylogenetically diverse reductive dehalogenase-homologous genes in deep subseafloor sedimentary metagenomes.</title>
        <authorList>
            <person name="Kawai M."/>
            <person name="Futagami T."/>
            <person name="Toyoda A."/>
            <person name="Takaki Y."/>
            <person name="Nishi S."/>
            <person name="Hori S."/>
            <person name="Arai W."/>
            <person name="Tsubouchi T."/>
            <person name="Morono Y."/>
            <person name="Uchiyama I."/>
            <person name="Ito T."/>
            <person name="Fujiyama A."/>
            <person name="Inagaki F."/>
            <person name="Takami H."/>
        </authorList>
    </citation>
    <scope>NUCLEOTIDE SEQUENCE</scope>
    <source>
        <strain evidence="3">Expedition CK06-06</strain>
    </source>
</reference>
<protein>
    <submittedName>
        <fullName evidence="3">Uncharacterized protein</fullName>
    </submittedName>
</protein>
<keyword evidence="1" id="KW-0677">Repeat</keyword>
<feature type="non-terminal residue" evidence="3">
    <location>
        <position position="454"/>
    </location>
</feature>
<gene>
    <name evidence="3" type="ORF">S01H4_17201</name>
</gene>
<dbReference type="InterPro" id="IPR051685">
    <property type="entry name" value="Ycf3/AcsC/BcsC/TPR_MFPF"/>
</dbReference>
<evidence type="ECO:0000256" key="1">
    <source>
        <dbReference type="ARBA" id="ARBA00022737"/>
    </source>
</evidence>
<dbReference type="PROSITE" id="PS50005">
    <property type="entry name" value="TPR"/>
    <property type="match status" value="2"/>
</dbReference>
<dbReference type="SMART" id="SM00028">
    <property type="entry name" value="TPR"/>
    <property type="match status" value="3"/>
</dbReference>